<feature type="compositionally biased region" description="Low complexity" evidence="1">
    <location>
        <begin position="241"/>
        <end position="254"/>
    </location>
</feature>
<protein>
    <submittedName>
        <fullName evidence="2">Ribonuclease H-like domain-containing protein</fullName>
    </submittedName>
</protein>
<gene>
    <name evidence="2" type="ORF">Tci_316851</name>
</gene>
<evidence type="ECO:0000313" key="2">
    <source>
        <dbReference type="EMBL" id="GEX44876.1"/>
    </source>
</evidence>
<organism evidence="2">
    <name type="scientific">Tanacetum cinerariifolium</name>
    <name type="common">Dalmatian daisy</name>
    <name type="synonym">Chrysanthemum cinerariifolium</name>
    <dbReference type="NCBI Taxonomy" id="118510"/>
    <lineage>
        <taxon>Eukaryota</taxon>
        <taxon>Viridiplantae</taxon>
        <taxon>Streptophyta</taxon>
        <taxon>Embryophyta</taxon>
        <taxon>Tracheophyta</taxon>
        <taxon>Spermatophyta</taxon>
        <taxon>Magnoliopsida</taxon>
        <taxon>eudicotyledons</taxon>
        <taxon>Gunneridae</taxon>
        <taxon>Pentapetalae</taxon>
        <taxon>asterids</taxon>
        <taxon>campanulids</taxon>
        <taxon>Asterales</taxon>
        <taxon>Asteraceae</taxon>
        <taxon>Asteroideae</taxon>
        <taxon>Anthemideae</taxon>
        <taxon>Anthemidinae</taxon>
        <taxon>Tanacetum</taxon>
    </lineage>
</organism>
<name>A0A699H6Q1_TANCI</name>
<comment type="caution">
    <text evidence="2">The sequence shown here is derived from an EMBL/GenBank/DDBJ whole genome shotgun (WGS) entry which is preliminary data.</text>
</comment>
<dbReference type="InterPro" id="IPR043502">
    <property type="entry name" value="DNA/RNA_pol_sf"/>
</dbReference>
<dbReference type="EMBL" id="BKCJ010108935">
    <property type="protein sequence ID" value="GEX44876.1"/>
    <property type="molecule type" value="Genomic_DNA"/>
</dbReference>
<sequence>MNNNSQSGGSGLVCENCGFNGHTIDRCFTIISDINFDNNFTTQNEEVTTLEANVFLMSWPIFQLDVNNAFLYGDLDDVVYMRPPEGNFPSGNKVQSKSDYSLFTKNDKGVFLALLVYVDDIIITEKGSCLNQRKYVLDLLSEYGMLACKSVDTPLFSKLVIFNEATKSVPVLQNIIDYQKLMANLVFHERTKHLKTDLHFVTYKVVKGVVKTMNVDSANQIADVFTKGSESVGGSKRHKPSGSSSFNSDSGEASINLNTKVGDNDEDEVQEIRRPGGRDKARPVTPLNEAWTKYVSKGVTS</sequence>
<proteinExistence type="predicted"/>
<accession>A0A699H6Q1</accession>
<feature type="region of interest" description="Disordered" evidence="1">
    <location>
        <begin position="229"/>
        <end position="287"/>
    </location>
</feature>
<reference evidence="2" key="1">
    <citation type="journal article" date="2019" name="Sci. Rep.">
        <title>Draft genome of Tanacetum cinerariifolium, the natural source of mosquito coil.</title>
        <authorList>
            <person name="Yamashiro T."/>
            <person name="Shiraishi A."/>
            <person name="Satake H."/>
            <person name="Nakayama K."/>
        </authorList>
    </citation>
    <scope>NUCLEOTIDE SEQUENCE</scope>
</reference>
<evidence type="ECO:0000256" key="1">
    <source>
        <dbReference type="SAM" id="MobiDB-lite"/>
    </source>
</evidence>
<dbReference type="AlphaFoldDB" id="A0A699H6Q1"/>
<feature type="compositionally biased region" description="Basic and acidic residues" evidence="1">
    <location>
        <begin position="270"/>
        <end position="282"/>
    </location>
</feature>
<dbReference type="SUPFAM" id="SSF56672">
    <property type="entry name" value="DNA/RNA polymerases"/>
    <property type="match status" value="1"/>
</dbReference>